<evidence type="ECO:0000313" key="2">
    <source>
        <dbReference type="Proteomes" id="UP000570678"/>
    </source>
</evidence>
<sequence>AEQIARDYSVGAATVDFQNLDAWLGKLKTGTVPDLSAKFDSTAPALREILVPLRWQSSSTPITAKVTSEEDGRYTVNAFVTVTSTNAQNSEPVQTTVTYTVVVDRNADWKITDVGGLDGALPVG</sequence>
<comment type="caution">
    <text evidence="1">The sequence shown here is derived from an EMBL/GenBank/DDBJ whole genome shotgun (WGS) entry which is preliminary data.</text>
</comment>
<feature type="non-terminal residue" evidence="1">
    <location>
        <position position="1"/>
    </location>
</feature>
<evidence type="ECO:0000313" key="1">
    <source>
        <dbReference type="EMBL" id="NKY61075.1"/>
    </source>
</evidence>
<organism evidence="1 2">
    <name type="scientific">Nocardia flavorosea</name>
    <dbReference type="NCBI Taxonomy" id="53429"/>
    <lineage>
        <taxon>Bacteria</taxon>
        <taxon>Bacillati</taxon>
        <taxon>Actinomycetota</taxon>
        <taxon>Actinomycetes</taxon>
        <taxon>Mycobacteriales</taxon>
        <taxon>Nocardiaceae</taxon>
        <taxon>Nocardia</taxon>
    </lineage>
</organism>
<protein>
    <recommendedName>
        <fullName evidence="3">Mce-associated membrane protein</fullName>
    </recommendedName>
</protein>
<reference evidence="1 2" key="1">
    <citation type="submission" date="2020-04" db="EMBL/GenBank/DDBJ databases">
        <title>MicrobeNet Type strains.</title>
        <authorList>
            <person name="Nicholson A.C."/>
        </authorList>
    </citation>
    <scope>NUCLEOTIDE SEQUENCE [LARGE SCALE GENOMIC DNA]</scope>
    <source>
        <strain evidence="1 2">JCM 3332</strain>
    </source>
</reference>
<gene>
    <name evidence="1" type="ORF">HGA15_34090</name>
</gene>
<dbReference type="EMBL" id="JAAXOT010000056">
    <property type="protein sequence ID" value="NKY61075.1"/>
    <property type="molecule type" value="Genomic_DNA"/>
</dbReference>
<keyword evidence="2" id="KW-1185">Reference proteome</keyword>
<proteinExistence type="predicted"/>
<dbReference type="AlphaFoldDB" id="A0A846YPL5"/>
<name>A0A846YPL5_9NOCA</name>
<accession>A0A846YPL5</accession>
<evidence type="ECO:0008006" key="3">
    <source>
        <dbReference type="Google" id="ProtNLM"/>
    </source>
</evidence>
<dbReference type="Proteomes" id="UP000570678">
    <property type="component" value="Unassembled WGS sequence"/>
</dbReference>